<dbReference type="Pfam" id="PF11211">
    <property type="entry name" value="DUF2997"/>
    <property type="match status" value="1"/>
</dbReference>
<dbReference type="RefSeq" id="WP_137028706.1">
    <property type="nucleotide sequence ID" value="NZ_SZNK01000001.1"/>
</dbReference>
<organism evidence="1 2">
    <name type="scientific">Brevibacillus antibioticus</name>
    <dbReference type="NCBI Taxonomy" id="2570228"/>
    <lineage>
        <taxon>Bacteria</taxon>
        <taxon>Bacillati</taxon>
        <taxon>Bacillota</taxon>
        <taxon>Bacilli</taxon>
        <taxon>Bacillales</taxon>
        <taxon>Paenibacillaceae</taxon>
        <taxon>Brevibacillus</taxon>
    </lineage>
</organism>
<dbReference type="OrthoDB" id="2474892at2"/>
<dbReference type="EMBL" id="SZNK01000001">
    <property type="protein sequence ID" value="TKI55343.1"/>
    <property type="molecule type" value="Genomic_DNA"/>
</dbReference>
<protein>
    <submittedName>
        <fullName evidence="1">DUF2997 domain-containing protein</fullName>
    </submittedName>
</protein>
<comment type="caution">
    <text evidence="1">The sequence shown here is derived from an EMBL/GenBank/DDBJ whole genome shotgun (WGS) entry which is preliminary data.</text>
</comment>
<gene>
    <name evidence="1" type="ORF">E8L90_07730</name>
</gene>
<proteinExistence type="predicted"/>
<sequence length="207" mass="23556">MSHCTSFTMTFQDKRTLFRAMRSRGFQPENRVWVEYQSQFKKRLDIGGTIIGKLLTGIKDGIHVFFVESEEGMVPYFESDTLSPEVLEKHAQVLLMSIREGYLHYSVEAVKEWITNAGSTVSVSEEKTGSITSFVLTIGSNEKKVSISMDSQGKIEEKVEGVLGRSCVELTELMEQKLCGQNQAERVWTHEYDAMVEDQQIQILRLS</sequence>
<keyword evidence="2" id="KW-1185">Reference proteome</keyword>
<dbReference type="InterPro" id="IPR021375">
    <property type="entry name" value="DUF2997"/>
</dbReference>
<dbReference type="Proteomes" id="UP000307841">
    <property type="component" value="Unassembled WGS sequence"/>
</dbReference>
<evidence type="ECO:0000313" key="1">
    <source>
        <dbReference type="EMBL" id="TKI55343.1"/>
    </source>
</evidence>
<accession>A0A4V5TIJ5</accession>
<evidence type="ECO:0000313" key="2">
    <source>
        <dbReference type="Proteomes" id="UP000307841"/>
    </source>
</evidence>
<reference evidence="1 2" key="1">
    <citation type="submission" date="2019-04" db="EMBL/GenBank/DDBJ databases">
        <title>Whole genome sequencing of Brevibacillus sp. TGS2-1.</title>
        <authorList>
            <person name="Choi A."/>
        </authorList>
    </citation>
    <scope>NUCLEOTIDE SEQUENCE [LARGE SCALE GENOMIC DNA]</scope>
    <source>
        <strain evidence="1 2">TGS2-1</strain>
    </source>
</reference>
<dbReference type="AlphaFoldDB" id="A0A4V5TIJ5"/>
<name>A0A4V5TIJ5_9BACL</name>